<evidence type="ECO:0000313" key="2">
    <source>
        <dbReference type="Proteomes" id="UP000507245"/>
    </source>
</evidence>
<evidence type="ECO:0000313" key="1">
    <source>
        <dbReference type="EMBL" id="CAB4292716.1"/>
    </source>
</evidence>
<dbReference type="AlphaFoldDB" id="A0A6J5VUQ4"/>
<protein>
    <submittedName>
        <fullName evidence="1">Uncharacterized protein</fullName>
    </submittedName>
</protein>
<proteinExistence type="predicted"/>
<keyword evidence="2" id="KW-1185">Reference proteome</keyword>
<sequence length="73" mass="8365">MGLKVYHDSICVIQVVPFSSHAWYFQSVYMKHRDWIAAKDDLPAFTVLLLYAAEVCRQVVFGYILLSSSHVSL</sequence>
<reference evidence="2" key="1">
    <citation type="journal article" date="2020" name="Genome Biol.">
        <title>Gamete binning: chromosome-level and haplotype-resolved genome assembly enabled by high-throughput single-cell sequencing of gamete genomes.</title>
        <authorList>
            <person name="Campoy J.A."/>
            <person name="Sun H."/>
            <person name="Goel M."/>
            <person name="Jiao W.-B."/>
            <person name="Folz-Donahue K."/>
            <person name="Wang N."/>
            <person name="Rubio M."/>
            <person name="Liu C."/>
            <person name="Kukat C."/>
            <person name="Ruiz D."/>
            <person name="Huettel B."/>
            <person name="Schneeberger K."/>
        </authorList>
    </citation>
    <scope>NUCLEOTIDE SEQUENCE [LARGE SCALE GENOMIC DNA]</scope>
    <source>
        <strain evidence="2">cv. Rojo Pasion</strain>
    </source>
</reference>
<dbReference type="EMBL" id="CAEKKB010000001">
    <property type="protein sequence ID" value="CAB4292716.1"/>
    <property type="molecule type" value="Genomic_DNA"/>
</dbReference>
<gene>
    <name evidence="1" type="ORF">ORAREDHAP_LOCUS1225</name>
</gene>
<accession>A0A6J5VUQ4</accession>
<organism evidence="1 2">
    <name type="scientific">Prunus armeniaca</name>
    <name type="common">Apricot</name>
    <name type="synonym">Armeniaca vulgaris</name>
    <dbReference type="NCBI Taxonomy" id="36596"/>
    <lineage>
        <taxon>Eukaryota</taxon>
        <taxon>Viridiplantae</taxon>
        <taxon>Streptophyta</taxon>
        <taxon>Embryophyta</taxon>
        <taxon>Tracheophyta</taxon>
        <taxon>Spermatophyta</taxon>
        <taxon>Magnoliopsida</taxon>
        <taxon>eudicotyledons</taxon>
        <taxon>Gunneridae</taxon>
        <taxon>Pentapetalae</taxon>
        <taxon>rosids</taxon>
        <taxon>fabids</taxon>
        <taxon>Rosales</taxon>
        <taxon>Rosaceae</taxon>
        <taxon>Amygdaloideae</taxon>
        <taxon>Amygdaleae</taxon>
        <taxon>Prunus</taxon>
    </lineage>
</organism>
<name>A0A6J5VUQ4_PRUAR</name>
<dbReference type="Proteomes" id="UP000507245">
    <property type="component" value="Unassembled WGS sequence"/>
</dbReference>